<dbReference type="InterPro" id="IPR001005">
    <property type="entry name" value="SANT/Myb"/>
</dbReference>
<dbReference type="InterPro" id="IPR017930">
    <property type="entry name" value="Myb_dom"/>
</dbReference>
<accession>A0AA86TTC0</accession>
<evidence type="ECO:0000313" key="4">
    <source>
        <dbReference type="EMBL" id="CAI9921418.1"/>
    </source>
</evidence>
<reference evidence="4" key="1">
    <citation type="submission" date="2023-06" db="EMBL/GenBank/DDBJ databases">
        <authorList>
            <person name="Kurt Z."/>
        </authorList>
    </citation>
    <scope>NUCLEOTIDE SEQUENCE</scope>
</reference>
<feature type="compositionally biased region" description="Basic and acidic residues" evidence="1">
    <location>
        <begin position="200"/>
        <end position="213"/>
    </location>
</feature>
<name>A0AA86TTC0_9EUKA</name>
<organism evidence="4">
    <name type="scientific">Hexamita inflata</name>
    <dbReference type="NCBI Taxonomy" id="28002"/>
    <lineage>
        <taxon>Eukaryota</taxon>
        <taxon>Metamonada</taxon>
        <taxon>Diplomonadida</taxon>
        <taxon>Hexamitidae</taxon>
        <taxon>Hexamitinae</taxon>
        <taxon>Hexamita</taxon>
    </lineage>
</organism>
<keyword evidence="4" id="KW-0238">DNA-binding</keyword>
<evidence type="ECO:0000259" key="2">
    <source>
        <dbReference type="PROSITE" id="PS50090"/>
    </source>
</evidence>
<dbReference type="Pfam" id="PF00249">
    <property type="entry name" value="Myb_DNA-binding"/>
    <property type="match status" value="1"/>
</dbReference>
<sequence length="219" mass="26020">MTTKNKRISYTSWTEDEIKRILDIITINRHGKIIDWAGVHASFPNRTAQQCKSFYNNFIKQFVFELVDGIPVPNLDFVKYCHAFYITRYKPRKETMEQKVRRIVAENCYEDGFTTAVFLAKQEQNYNYNSKLLVGTREMIRFHYSQKPLIDEQYKNTQQIILSEMAVTKNQWEHFCEFVDTLHPFVFLKKIEDKLQVLESESKTEKNDSKSVQKSDMSI</sequence>
<evidence type="ECO:0000256" key="1">
    <source>
        <dbReference type="SAM" id="MobiDB-lite"/>
    </source>
</evidence>
<dbReference type="AlphaFoldDB" id="A0AA86TTC0"/>
<feature type="region of interest" description="Disordered" evidence="1">
    <location>
        <begin position="200"/>
        <end position="219"/>
    </location>
</feature>
<comment type="caution">
    <text evidence="4">The sequence shown here is derived from an EMBL/GenBank/DDBJ whole genome shotgun (WGS) entry which is preliminary data.</text>
</comment>
<dbReference type="PROSITE" id="PS51294">
    <property type="entry name" value="HTH_MYB"/>
    <property type="match status" value="1"/>
</dbReference>
<dbReference type="EMBL" id="CATOUU010000222">
    <property type="protein sequence ID" value="CAI9921418.1"/>
    <property type="molecule type" value="Genomic_DNA"/>
</dbReference>
<reference evidence="5 6" key="2">
    <citation type="submission" date="2024-07" db="EMBL/GenBank/DDBJ databases">
        <authorList>
            <person name="Akdeniz Z."/>
        </authorList>
    </citation>
    <scope>NUCLEOTIDE SEQUENCE [LARGE SCALE GENOMIC DNA]</scope>
</reference>
<dbReference type="CDD" id="cd00167">
    <property type="entry name" value="SANT"/>
    <property type="match status" value="1"/>
</dbReference>
<keyword evidence="6" id="KW-1185">Reference proteome</keyword>
<dbReference type="SUPFAM" id="SSF46689">
    <property type="entry name" value="Homeodomain-like"/>
    <property type="match status" value="1"/>
</dbReference>
<gene>
    <name evidence="5" type="ORF">HINF_LOCUS75718</name>
    <name evidence="4" type="ORF">HINF_LOCUS9063</name>
</gene>
<evidence type="ECO:0000313" key="6">
    <source>
        <dbReference type="Proteomes" id="UP001642409"/>
    </source>
</evidence>
<proteinExistence type="predicted"/>
<feature type="domain" description="Myb-like" evidence="2">
    <location>
        <begin position="5"/>
        <end position="59"/>
    </location>
</feature>
<feature type="domain" description="HTH myb-type" evidence="3">
    <location>
        <begin position="5"/>
        <end position="63"/>
    </location>
</feature>
<dbReference type="SMART" id="SM00717">
    <property type="entry name" value="SANT"/>
    <property type="match status" value="1"/>
</dbReference>
<protein>
    <submittedName>
        <fullName evidence="4">Myb-like DNA-binding domain-containing protein</fullName>
    </submittedName>
    <submittedName>
        <fullName evidence="5">Myb-like_DNA-binding domain-containing protein</fullName>
    </submittedName>
</protein>
<dbReference type="EMBL" id="CAXDID020000679">
    <property type="protein sequence ID" value="CAL6110013.1"/>
    <property type="molecule type" value="Genomic_DNA"/>
</dbReference>
<dbReference type="PROSITE" id="PS50090">
    <property type="entry name" value="MYB_LIKE"/>
    <property type="match status" value="1"/>
</dbReference>
<dbReference type="GO" id="GO:0003677">
    <property type="term" value="F:DNA binding"/>
    <property type="evidence" value="ECO:0007669"/>
    <property type="project" value="UniProtKB-KW"/>
</dbReference>
<dbReference type="Gene3D" id="1.10.10.60">
    <property type="entry name" value="Homeodomain-like"/>
    <property type="match status" value="1"/>
</dbReference>
<dbReference type="InterPro" id="IPR009057">
    <property type="entry name" value="Homeodomain-like_sf"/>
</dbReference>
<dbReference type="Proteomes" id="UP001642409">
    <property type="component" value="Unassembled WGS sequence"/>
</dbReference>
<evidence type="ECO:0000259" key="3">
    <source>
        <dbReference type="PROSITE" id="PS51294"/>
    </source>
</evidence>
<evidence type="ECO:0000313" key="5">
    <source>
        <dbReference type="EMBL" id="CAL6110013.1"/>
    </source>
</evidence>